<dbReference type="EMBL" id="JBFOLJ010000008">
    <property type="protein sequence ID" value="KAL2513538.1"/>
    <property type="molecule type" value="Genomic_DNA"/>
</dbReference>
<organism evidence="2 3">
    <name type="scientific">Forsythia ovata</name>
    <dbReference type="NCBI Taxonomy" id="205694"/>
    <lineage>
        <taxon>Eukaryota</taxon>
        <taxon>Viridiplantae</taxon>
        <taxon>Streptophyta</taxon>
        <taxon>Embryophyta</taxon>
        <taxon>Tracheophyta</taxon>
        <taxon>Spermatophyta</taxon>
        <taxon>Magnoliopsida</taxon>
        <taxon>eudicotyledons</taxon>
        <taxon>Gunneridae</taxon>
        <taxon>Pentapetalae</taxon>
        <taxon>asterids</taxon>
        <taxon>lamiids</taxon>
        <taxon>Lamiales</taxon>
        <taxon>Oleaceae</taxon>
        <taxon>Forsythieae</taxon>
        <taxon>Forsythia</taxon>
    </lineage>
</organism>
<protein>
    <submittedName>
        <fullName evidence="2">Uncharacterized protein</fullName>
    </submittedName>
</protein>
<feature type="compositionally biased region" description="Basic residues" evidence="1">
    <location>
        <begin position="35"/>
        <end position="47"/>
    </location>
</feature>
<feature type="region of interest" description="Disordered" evidence="1">
    <location>
        <begin position="1"/>
        <end position="84"/>
    </location>
</feature>
<accession>A0ABD1TLD5</accession>
<feature type="compositionally biased region" description="Polar residues" evidence="1">
    <location>
        <begin position="48"/>
        <end position="61"/>
    </location>
</feature>
<evidence type="ECO:0000256" key="1">
    <source>
        <dbReference type="SAM" id="MobiDB-lite"/>
    </source>
</evidence>
<evidence type="ECO:0000313" key="3">
    <source>
        <dbReference type="Proteomes" id="UP001604277"/>
    </source>
</evidence>
<proteinExistence type="predicted"/>
<comment type="caution">
    <text evidence="2">The sequence shown here is derived from an EMBL/GenBank/DDBJ whole genome shotgun (WGS) entry which is preliminary data.</text>
</comment>
<feature type="compositionally biased region" description="Low complexity" evidence="1">
    <location>
        <begin position="19"/>
        <end position="30"/>
    </location>
</feature>
<dbReference type="AlphaFoldDB" id="A0ABD1TLD5"/>
<evidence type="ECO:0000313" key="2">
    <source>
        <dbReference type="EMBL" id="KAL2513538.1"/>
    </source>
</evidence>
<sequence length="110" mass="11759">MSQTEGPLGGKQSDLDLFNAELEQNEAQQQIPERRRSKGKMVPKKGNRCSSSQGEVQQSSFRFMPTPGVSDPSAVEGIMSGPSASMPTDVTTAVITQEVNISSTVEEVAT</sequence>
<keyword evidence="3" id="KW-1185">Reference proteome</keyword>
<gene>
    <name evidence="2" type="ORF">Fot_27509</name>
</gene>
<dbReference type="Proteomes" id="UP001604277">
    <property type="component" value="Unassembled WGS sequence"/>
</dbReference>
<reference evidence="3" key="1">
    <citation type="submission" date="2024-07" db="EMBL/GenBank/DDBJ databases">
        <title>Two chromosome-level genome assemblies of Korean endemic species Abeliophyllum distichum and Forsythia ovata (Oleaceae).</title>
        <authorList>
            <person name="Jang H."/>
        </authorList>
    </citation>
    <scope>NUCLEOTIDE SEQUENCE [LARGE SCALE GENOMIC DNA]</scope>
</reference>
<name>A0ABD1TLD5_9LAMI</name>